<sequence>MRLSFLSSLLFSAFLFSLSLLQTPTFAIEKSYIVYLGGHSHGQDLTSADLDSVTNSHYELLGSFVGSSDIAKEKIFYSYTQNINGFAAVLNEEEAAQIAKHPNVVSVFLNKGRKLHTTRSWDFLRLENAGVISSSSLWIKARFGEGTIIGNLDTGK</sequence>
<dbReference type="PANTHER" id="PTHR10795">
    <property type="entry name" value="PROPROTEIN CONVERTASE SUBTILISIN/KEXIN"/>
    <property type="match status" value="1"/>
</dbReference>
<dbReference type="GO" id="GO:0004252">
    <property type="term" value="F:serine-type endopeptidase activity"/>
    <property type="evidence" value="ECO:0007669"/>
    <property type="project" value="InterPro"/>
</dbReference>
<proteinExistence type="inferred from homology"/>
<dbReference type="InterPro" id="IPR010259">
    <property type="entry name" value="S8pro/Inhibitor_I9"/>
</dbReference>
<dbReference type="OrthoDB" id="2014869at2759"/>
<evidence type="ECO:0000256" key="2">
    <source>
        <dbReference type="ARBA" id="ARBA00022670"/>
    </source>
</evidence>
<keyword evidence="2" id="KW-0645">Protease</keyword>
<dbReference type="AlphaFoldDB" id="A0A1R3IML5"/>
<evidence type="ECO:0000313" key="9">
    <source>
        <dbReference type="EMBL" id="OMO83803.1"/>
    </source>
</evidence>
<evidence type="ECO:0000256" key="4">
    <source>
        <dbReference type="ARBA" id="ARBA00022801"/>
    </source>
</evidence>
<feature type="chain" id="PRO_5012255376" description="Inhibitor I9 domain-containing protein" evidence="7">
    <location>
        <begin position="28"/>
        <end position="156"/>
    </location>
</feature>
<dbReference type="InterPro" id="IPR036852">
    <property type="entry name" value="Peptidase_S8/S53_dom_sf"/>
</dbReference>
<keyword evidence="3 7" id="KW-0732">Signal</keyword>
<evidence type="ECO:0000256" key="7">
    <source>
        <dbReference type="SAM" id="SignalP"/>
    </source>
</evidence>
<dbReference type="InterPro" id="IPR037045">
    <property type="entry name" value="S8pro/Inhibitor_I9_sf"/>
</dbReference>
<reference evidence="9 10" key="1">
    <citation type="submission" date="2013-09" db="EMBL/GenBank/DDBJ databases">
        <title>Corchorus capsularis genome sequencing.</title>
        <authorList>
            <person name="Alam M."/>
            <person name="Haque M.S."/>
            <person name="Islam M.S."/>
            <person name="Emdad E.M."/>
            <person name="Islam M.M."/>
            <person name="Ahmed B."/>
            <person name="Halim A."/>
            <person name="Hossen Q.M.M."/>
            <person name="Hossain M.Z."/>
            <person name="Ahmed R."/>
            <person name="Khan M.M."/>
            <person name="Islam R."/>
            <person name="Rashid M.M."/>
            <person name="Khan S.A."/>
            <person name="Rahman M.S."/>
            <person name="Alam M."/>
        </authorList>
    </citation>
    <scope>NUCLEOTIDE SEQUENCE [LARGE SCALE GENOMIC DNA]</scope>
    <source>
        <strain evidence="10">cv. CVL-1</strain>
        <tissue evidence="9">Whole seedling</tissue>
    </source>
</reference>
<gene>
    <name evidence="9" type="ORF">CCACVL1_11166</name>
</gene>
<evidence type="ECO:0000313" key="10">
    <source>
        <dbReference type="Proteomes" id="UP000188268"/>
    </source>
</evidence>
<evidence type="ECO:0000256" key="3">
    <source>
        <dbReference type="ARBA" id="ARBA00022729"/>
    </source>
</evidence>
<comment type="caution">
    <text evidence="9">The sequence shown here is derived from an EMBL/GenBank/DDBJ whole genome shotgun (WGS) entry which is preliminary data.</text>
</comment>
<feature type="non-terminal residue" evidence="9">
    <location>
        <position position="156"/>
    </location>
</feature>
<dbReference type="GO" id="GO:0006508">
    <property type="term" value="P:proteolysis"/>
    <property type="evidence" value="ECO:0007669"/>
    <property type="project" value="UniProtKB-KW"/>
</dbReference>
<dbReference type="STRING" id="210143.A0A1R3IML5"/>
<evidence type="ECO:0000256" key="6">
    <source>
        <dbReference type="ARBA" id="ARBA00023180"/>
    </source>
</evidence>
<dbReference type="Gramene" id="OMO83803">
    <property type="protein sequence ID" value="OMO83803"/>
    <property type="gene ID" value="CCACVL1_11166"/>
</dbReference>
<comment type="similarity">
    <text evidence="1">Belongs to the peptidase S8 family.</text>
</comment>
<dbReference type="Proteomes" id="UP000188268">
    <property type="component" value="Unassembled WGS sequence"/>
</dbReference>
<organism evidence="9 10">
    <name type="scientific">Corchorus capsularis</name>
    <name type="common">Jute</name>
    <dbReference type="NCBI Taxonomy" id="210143"/>
    <lineage>
        <taxon>Eukaryota</taxon>
        <taxon>Viridiplantae</taxon>
        <taxon>Streptophyta</taxon>
        <taxon>Embryophyta</taxon>
        <taxon>Tracheophyta</taxon>
        <taxon>Spermatophyta</taxon>
        <taxon>Magnoliopsida</taxon>
        <taxon>eudicotyledons</taxon>
        <taxon>Gunneridae</taxon>
        <taxon>Pentapetalae</taxon>
        <taxon>rosids</taxon>
        <taxon>malvids</taxon>
        <taxon>Malvales</taxon>
        <taxon>Malvaceae</taxon>
        <taxon>Grewioideae</taxon>
        <taxon>Apeibeae</taxon>
        <taxon>Corchorus</taxon>
    </lineage>
</organism>
<dbReference type="Gene3D" id="3.30.70.80">
    <property type="entry name" value="Peptidase S8 propeptide/proteinase inhibitor I9"/>
    <property type="match status" value="1"/>
</dbReference>
<accession>A0A1R3IML5</accession>
<dbReference type="SUPFAM" id="SSF52743">
    <property type="entry name" value="Subtilisin-like"/>
    <property type="match status" value="1"/>
</dbReference>
<dbReference type="EMBL" id="AWWV01009830">
    <property type="protein sequence ID" value="OMO83803.1"/>
    <property type="molecule type" value="Genomic_DNA"/>
</dbReference>
<dbReference type="OMA" id="LGSHTHG"/>
<name>A0A1R3IML5_COCAP</name>
<protein>
    <recommendedName>
        <fullName evidence="8">Inhibitor I9 domain-containing protein</fullName>
    </recommendedName>
</protein>
<keyword evidence="4" id="KW-0378">Hydrolase</keyword>
<evidence type="ECO:0000256" key="1">
    <source>
        <dbReference type="ARBA" id="ARBA00011073"/>
    </source>
</evidence>
<keyword evidence="6" id="KW-0325">Glycoprotein</keyword>
<evidence type="ECO:0000256" key="5">
    <source>
        <dbReference type="ARBA" id="ARBA00022825"/>
    </source>
</evidence>
<keyword evidence="10" id="KW-1185">Reference proteome</keyword>
<evidence type="ECO:0000259" key="8">
    <source>
        <dbReference type="Pfam" id="PF05922"/>
    </source>
</evidence>
<dbReference type="InterPro" id="IPR045051">
    <property type="entry name" value="SBT"/>
</dbReference>
<feature type="domain" description="Inhibitor I9" evidence="8">
    <location>
        <begin position="31"/>
        <end position="116"/>
    </location>
</feature>
<dbReference type="FunFam" id="3.30.70.80:FF:000002">
    <property type="entry name" value="Subtilisin-like protease SBT5.3"/>
    <property type="match status" value="1"/>
</dbReference>
<keyword evidence="5" id="KW-0720">Serine protease</keyword>
<dbReference type="Pfam" id="PF05922">
    <property type="entry name" value="Inhibitor_I9"/>
    <property type="match status" value="1"/>
</dbReference>
<feature type="signal peptide" evidence="7">
    <location>
        <begin position="1"/>
        <end position="27"/>
    </location>
</feature>